<dbReference type="SUPFAM" id="SSF48371">
    <property type="entry name" value="ARM repeat"/>
    <property type="match status" value="1"/>
</dbReference>
<comment type="caution">
    <text evidence="4">The sequence shown here is derived from an EMBL/GenBank/DDBJ whole genome shotgun (WGS) entry which is preliminary data.</text>
</comment>
<keyword evidence="5" id="KW-1185">Reference proteome</keyword>
<dbReference type="InterPro" id="IPR011989">
    <property type="entry name" value="ARM-like"/>
</dbReference>
<dbReference type="Proteomes" id="UP000572057">
    <property type="component" value="Unassembled WGS sequence"/>
</dbReference>
<feature type="compositionally biased region" description="Low complexity" evidence="2">
    <location>
        <begin position="476"/>
        <end position="490"/>
    </location>
</feature>
<dbReference type="Pfam" id="PF23565">
    <property type="entry name" value="ARM_TANGO6"/>
    <property type="match status" value="1"/>
</dbReference>
<dbReference type="FunFam" id="1.25.10.10:FF:000429">
    <property type="entry name" value="Transport and golgi organization 6 homolog"/>
    <property type="match status" value="1"/>
</dbReference>
<proteinExistence type="inferred from homology"/>
<dbReference type="PANTHER" id="PTHR20959:SF1">
    <property type="entry name" value="TRANSPORT AND GOLGI ORGANIZATION PROTEIN 6 HOMOLOG"/>
    <property type="match status" value="1"/>
</dbReference>
<dbReference type="InterPro" id="IPR016024">
    <property type="entry name" value="ARM-type_fold"/>
</dbReference>
<dbReference type="GO" id="GO:0009306">
    <property type="term" value="P:protein secretion"/>
    <property type="evidence" value="ECO:0007669"/>
    <property type="project" value="TreeGrafter"/>
</dbReference>
<dbReference type="Pfam" id="PF10363">
    <property type="entry name" value="RTP1_C1"/>
    <property type="match status" value="1"/>
</dbReference>
<dbReference type="Gene3D" id="1.25.10.10">
    <property type="entry name" value="Leucine-rich Repeat Variant"/>
    <property type="match status" value="1"/>
</dbReference>
<dbReference type="InterPro" id="IPR019414">
    <property type="entry name" value="Rtp1_C2"/>
</dbReference>
<dbReference type="OrthoDB" id="39591at2759"/>
<feature type="region of interest" description="Disordered" evidence="2">
    <location>
        <begin position="459"/>
        <end position="514"/>
    </location>
</feature>
<evidence type="ECO:0000313" key="5">
    <source>
        <dbReference type="Proteomes" id="UP000572057"/>
    </source>
</evidence>
<sequence>APAWLRRLCGHLLSERLLRPGGVQAVVRGVLECTDGGGGAEAAALDWKKCDAVGKILAACPQQCLSLEDYYRQVCPQILDLLHIQDKVAARQFQRVATTTLLTMAREQPQLAERHLLQPLLAPLRRCSEAAELALEDLTAGAVLVPEAELGSCVEDMLKVYVVGNDSSSLLLGSLQSVLGVVFSLYSFAKQNVSYLRSPCQDILLWFLEKAEREQSLAVLEGLARLSSHVPTLHPQCQLRVGSEGGAAIVVGETIGDEDEALYQKISLEQCHVESLVELLSHCQKSGLAGDFFIHCLKELTQVAAEDEAAPNPAVEPGGSLLELEQYQVRQGRKLMVLQLVAALCEGVSDTVFTDIVQVQRFLAAVLQRACAHPARGPGAAAEAQTLAMAMGLAAALLGGAAQLKSSDFVVLKRLVPLLEELSRTYPDPLTQELASDLRIAICTHGACSPGTVGAAAHGVLGRKPGTGAQSPAGVPGRAPGSPGHGSPSAHGDRSKEQSPRRERGAPGASAAPCADSLAPAGLQELLVSAYDPQPPGRAAALRRLASLVTQRDPEALQLQEKLLQVFLENVQHEDAFVYLSAIQGIALLSSEYPERILPVLLAQYECPARGTEDTVAAVTRMKLGEVLMRVTRALGDMVFQHREPLIRAFLRGARDPDSALRASSLSNLGELCQHLGFQLGSIIQEVTCCVTAIARTDPEAEVRRAAVHVVVLLLRGLSEKVTEVLRDVLRDLYRLLKHVAAAERDAATVLHAQLALEELDTAVRRALFPPQTLEKKIVVLP</sequence>
<dbReference type="PROSITE" id="PS51379">
    <property type="entry name" value="4FE4S_FER_2"/>
    <property type="match status" value="1"/>
</dbReference>
<dbReference type="Pfam" id="PF10304">
    <property type="entry name" value="RTP1_C2"/>
    <property type="match status" value="1"/>
</dbReference>
<evidence type="ECO:0000256" key="1">
    <source>
        <dbReference type="ARBA" id="ARBA00005724"/>
    </source>
</evidence>
<feature type="non-terminal residue" evidence="4">
    <location>
        <position position="782"/>
    </location>
</feature>
<feature type="compositionally biased region" description="Basic and acidic residues" evidence="2">
    <location>
        <begin position="491"/>
        <end position="505"/>
    </location>
</feature>
<accession>A0A7L1RY91</accession>
<dbReference type="InterPro" id="IPR017896">
    <property type="entry name" value="4Fe4S_Fe-S-bd"/>
</dbReference>
<evidence type="ECO:0000256" key="2">
    <source>
        <dbReference type="SAM" id="MobiDB-lite"/>
    </source>
</evidence>
<dbReference type="PANTHER" id="PTHR20959">
    <property type="entry name" value="TRANSPORT AND GOLGI ORGANIZATION PROTEIN 6 FAMILY MEMBER"/>
    <property type="match status" value="1"/>
</dbReference>
<evidence type="ECO:0000313" key="4">
    <source>
        <dbReference type="EMBL" id="NXO42062.1"/>
    </source>
</evidence>
<feature type="domain" description="4Fe-4S ferredoxin-type" evidence="3">
    <location>
        <begin position="41"/>
        <end position="70"/>
    </location>
</feature>
<comment type="similarity">
    <text evidence="1">Belongs to the Tango6 family.</text>
</comment>
<feature type="non-terminal residue" evidence="4">
    <location>
        <position position="1"/>
    </location>
</feature>
<evidence type="ECO:0000259" key="3">
    <source>
        <dbReference type="PROSITE" id="PS51379"/>
    </source>
</evidence>
<dbReference type="AlphaFoldDB" id="A0A7L1RY91"/>
<name>A0A7L1RY91_9PASS</name>
<dbReference type="InterPro" id="IPR039600">
    <property type="entry name" value="TANGO6/Rtp1"/>
</dbReference>
<organism evidence="4 5">
    <name type="scientific">Helopsaltes ochotensis</name>
    <name type="common">Middendorff's grasshopper-warbler</name>
    <dbReference type="NCBI Taxonomy" id="3150915"/>
    <lineage>
        <taxon>Eukaryota</taxon>
        <taxon>Metazoa</taxon>
        <taxon>Chordata</taxon>
        <taxon>Craniata</taxon>
        <taxon>Vertebrata</taxon>
        <taxon>Euteleostomi</taxon>
        <taxon>Archelosauria</taxon>
        <taxon>Archosauria</taxon>
        <taxon>Dinosauria</taxon>
        <taxon>Saurischia</taxon>
        <taxon>Theropoda</taxon>
        <taxon>Coelurosauria</taxon>
        <taxon>Aves</taxon>
        <taxon>Neognathae</taxon>
        <taxon>Neoaves</taxon>
        <taxon>Telluraves</taxon>
        <taxon>Australaves</taxon>
        <taxon>Passeriformes</taxon>
        <taxon>Sylvioidea</taxon>
        <taxon>Locustellidae</taxon>
        <taxon>Helopsaltes</taxon>
    </lineage>
</organism>
<dbReference type="InterPro" id="IPR057407">
    <property type="entry name" value="HEAT_TANGO6"/>
</dbReference>
<dbReference type="EMBL" id="VXBM01000844">
    <property type="protein sequence ID" value="NXO42062.1"/>
    <property type="molecule type" value="Genomic_DNA"/>
</dbReference>
<dbReference type="InterPro" id="IPR019451">
    <property type="entry name" value="Rtp1_C1"/>
</dbReference>
<gene>
    <name evidence="4" type="primary">Tango6</name>
    <name evidence="4" type="ORF">LOCOCH_R12237</name>
</gene>
<reference evidence="5" key="1">
    <citation type="submission" date="2019-09" db="EMBL/GenBank/DDBJ databases">
        <title>Bird 10,000 Genomes (B10K) Project - Family phase.</title>
        <authorList>
            <person name="Zhang G."/>
        </authorList>
    </citation>
    <scope>NUCLEOTIDE SEQUENCE [LARGE SCALE GENOMIC DNA]</scope>
</reference>
<protein>
    <submittedName>
        <fullName evidence="4">TNG6 protein</fullName>
    </submittedName>
</protein>